<gene>
    <name evidence="7" type="primary">HaOG209890</name>
    <name evidence="7" type="ORF">B5X24_HaOG209890</name>
</gene>
<dbReference type="PANTHER" id="PTHR21314:SF0">
    <property type="entry name" value="QUEUOSINE 5'-PHOSPHATE N-GLYCOSYLASE_HYDROLASE"/>
    <property type="match status" value="1"/>
</dbReference>
<evidence type="ECO:0000256" key="5">
    <source>
        <dbReference type="ARBA" id="ARBA00048204"/>
    </source>
</evidence>
<organism evidence="7 8">
    <name type="scientific">Helicoverpa armigera</name>
    <name type="common">Cotton bollworm</name>
    <name type="synonym">Heliothis armigera</name>
    <dbReference type="NCBI Taxonomy" id="29058"/>
    <lineage>
        <taxon>Eukaryota</taxon>
        <taxon>Metazoa</taxon>
        <taxon>Ecdysozoa</taxon>
        <taxon>Arthropoda</taxon>
        <taxon>Hexapoda</taxon>
        <taxon>Insecta</taxon>
        <taxon>Pterygota</taxon>
        <taxon>Neoptera</taxon>
        <taxon>Endopterygota</taxon>
        <taxon>Lepidoptera</taxon>
        <taxon>Glossata</taxon>
        <taxon>Ditrysia</taxon>
        <taxon>Noctuoidea</taxon>
        <taxon>Noctuidae</taxon>
        <taxon>Heliothinae</taxon>
        <taxon>Helicoverpa</taxon>
    </lineage>
</organism>
<dbReference type="InterPro" id="IPR019438">
    <property type="entry name" value="Q_salvage"/>
</dbReference>
<dbReference type="Proteomes" id="UP000249218">
    <property type="component" value="Unassembled WGS sequence"/>
</dbReference>
<comment type="function">
    <text evidence="6">Catalyzes the hydrolysis of queuosine 5'-phosphate, releasing the nucleobase queuine (q). Is required for salvage of queuine from exogenous queuosine (Q) that is imported and then converted to queuosine 5'-phosphate intracellularly.</text>
</comment>
<dbReference type="GO" id="GO:0016787">
    <property type="term" value="F:hydrolase activity"/>
    <property type="evidence" value="ECO:0007669"/>
    <property type="project" value="UniProtKB-KW"/>
</dbReference>
<sequence length="269" mass="30506">MVREGVLQPAAAGEFIARNAHHVKIHETGLDKLCEEMLKSITDKLEIPDTGADIIHPNKDHEKAADWVFVADALNFCFWSYSGAQKWTVDGHSGYYALEAALARAIKNEIDITNPEYYSKITEDQLRNIMKGDNEATIPLFDERISVLHEVGAILLEKYDGTFVTCLKEANKSAVKLLEIIVDNFPCFRDEAVFEDVLLPSGSPEEVEIRGCSIHAVELLKKKLEDKLKGQDAEVPNSSLIDYYLWCYRRKYADDMESIPFHKTLGIYY</sequence>
<comment type="similarity">
    <text evidence="2 6">Belongs to the QNG1 protein family.</text>
</comment>
<keyword evidence="8" id="KW-1185">Reference proteome</keyword>
<comment type="catalytic activity">
    <reaction evidence="5 6">
        <text>queuosine 5'-phosphate + H2O = queuine + D-ribose 5-phosphate</text>
        <dbReference type="Rhea" id="RHEA:75387"/>
        <dbReference type="ChEBI" id="CHEBI:15377"/>
        <dbReference type="ChEBI" id="CHEBI:17433"/>
        <dbReference type="ChEBI" id="CHEBI:78346"/>
        <dbReference type="ChEBI" id="CHEBI:194371"/>
    </reaction>
    <physiologicalReaction direction="left-to-right" evidence="5 6">
        <dbReference type="Rhea" id="RHEA:75388"/>
    </physiologicalReaction>
</comment>
<dbReference type="AlphaFoldDB" id="A0A2W1BNJ0"/>
<evidence type="ECO:0000256" key="6">
    <source>
        <dbReference type="RuleBase" id="RU365002"/>
    </source>
</evidence>
<dbReference type="EMBL" id="KZ150118">
    <property type="protein sequence ID" value="PZC73243.1"/>
    <property type="molecule type" value="Genomic_DNA"/>
</dbReference>
<accession>A0A2W1BNJ0</accession>
<dbReference type="GO" id="GO:0006400">
    <property type="term" value="P:tRNA modification"/>
    <property type="evidence" value="ECO:0007669"/>
    <property type="project" value="TreeGrafter"/>
</dbReference>
<protein>
    <recommendedName>
        <fullName evidence="3 6">Queuosine 5'-phosphate N-glycosylase/hydrolase</fullName>
        <ecNumber evidence="6">3.2.2.-</ecNumber>
    </recommendedName>
    <alternativeName>
        <fullName evidence="4 6">Queuosine-nucleotide N-glycosylase/hydrolase</fullName>
    </alternativeName>
</protein>
<evidence type="ECO:0000256" key="1">
    <source>
        <dbReference type="ARBA" id="ARBA00022801"/>
    </source>
</evidence>
<proteinExistence type="inferred from homology"/>
<dbReference type="PANTHER" id="PTHR21314">
    <property type="entry name" value="QUEUOSINE 5'-PHOSPHATE N-GLYCOSYLASE_HYDROLASE-RELATED"/>
    <property type="match status" value="1"/>
</dbReference>
<keyword evidence="1 6" id="KW-0378">Hydrolase</keyword>
<evidence type="ECO:0000313" key="8">
    <source>
        <dbReference type="Proteomes" id="UP000249218"/>
    </source>
</evidence>
<evidence type="ECO:0000256" key="3">
    <source>
        <dbReference type="ARBA" id="ARBA00035306"/>
    </source>
</evidence>
<dbReference type="Pfam" id="PF10343">
    <property type="entry name" value="Q_salvage"/>
    <property type="match status" value="2"/>
</dbReference>
<evidence type="ECO:0000313" key="7">
    <source>
        <dbReference type="EMBL" id="PZC73243.1"/>
    </source>
</evidence>
<evidence type="ECO:0000256" key="4">
    <source>
        <dbReference type="ARBA" id="ARBA00035393"/>
    </source>
</evidence>
<dbReference type="OrthoDB" id="416777at2759"/>
<name>A0A2W1BNJ0_HELAM</name>
<evidence type="ECO:0000256" key="2">
    <source>
        <dbReference type="ARBA" id="ARBA00035119"/>
    </source>
</evidence>
<reference evidence="7 8" key="1">
    <citation type="journal article" date="2017" name="BMC Biol.">
        <title>Genomic innovations, transcriptional plasticity and gene loss underlying the evolution and divergence of two highly polyphagous and invasive Helicoverpa pest species.</title>
        <authorList>
            <person name="Pearce S.L."/>
            <person name="Clarke D.F."/>
            <person name="East P.D."/>
            <person name="Elfekih S."/>
            <person name="Gordon K.H."/>
            <person name="Jermiin L.S."/>
            <person name="McGaughran A."/>
            <person name="Oakeshott J.G."/>
            <person name="Papanikolaou A."/>
            <person name="Perera O.P."/>
            <person name="Rane R.V."/>
            <person name="Richards S."/>
            <person name="Tay W.T."/>
            <person name="Walsh T.K."/>
            <person name="Anderson A."/>
            <person name="Anderson C.J."/>
            <person name="Asgari S."/>
            <person name="Board P.G."/>
            <person name="Bretschneider A."/>
            <person name="Campbell P.M."/>
            <person name="Chertemps T."/>
            <person name="Christeller J.T."/>
            <person name="Coppin C.W."/>
            <person name="Downes S.J."/>
            <person name="Duan G."/>
            <person name="Farnsworth C.A."/>
            <person name="Good R.T."/>
            <person name="Han L.B."/>
            <person name="Han Y.C."/>
            <person name="Hatje K."/>
            <person name="Horne I."/>
            <person name="Huang Y.P."/>
            <person name="Hughes D.S."/>
            <person name="Jacquin-Joly E."/>
            <person name="James W."/>
            <person name="Jhangiani S."/>
            <person name="Kollmar M."/>
            <person name="Kuwar S.S."/>
            <person name="Li S."/>
            <person name="Liu N.Y."/>
            <person name="Maibeche M.T."/>
            <person name="Miller J.R."/>
            <person name="Montagne N."/>
            <person name="Perry T."/>
            <person name="Qu J."/>
            <person name="Song S.V."/>
            <person name="Sutton G.G."/>
            <person name="Vogel H."/>
            <person name="Walenz B.P."/>
            <person name="Xu W."/>
            <person name="Zhang H.J."/>
            <person name="Zou Z."/>
            <person name="Batterham P."/>
            <person name="Edwards O.R."/>
            <person name="Feyereisen R."/>
            <person name="Gibbs R.A."/>
            <person name="Heckel D.G."/>
            <person name="McGrath A."/>
            <person name="Robin C."/>
            <person name="Scherer S.E."/>
            <person name="Worley K.C."/>
            <person name="Wu Y.D."/>
        </authorList>
    </citation>
    <scope>NUCLEOTIDE SEQUENCE [LARGE SCALE GENOMIC DNA]</scope>
    <source>
        <strain evidence="7">Harm_GR_Male_#8</strain>
        <tissue evidence="7">Whole organism</tissue>
    </source>
</reference>
<dbReference type="EC" id="3.2.2.-" evidence="6"/>